<sequence length="30" mass="3416">MRAKKVWSSTRASLPQPLQLYIADEGDLIQ</sequence>
<accession>A0A382HYC8</accession>
<gene>
    <name evidence="1" type="ORF">METZ01_LOCUS244946</name>
</gene>
<dbReference type="AlphaFoldDB" id="A0A382HYC8"/>
<organism evidence="1">
    <name type="scientific">marine metagenome</name>
    <dbReference type="NCBI Taxonomy" id="408172"/>
    <lineage>
        <taxon>unclassified sequences</taxon>
        <taxon>metagenomes</taxon>
        <taxon>ecological metagenomes</taxon>
    </lineage>
</organism>
<dbReference type="EMBL" id="UINC01063938">
    <property type="protein sequence ID" value="SVB92092.1"/>
    <property type="molecule type" value="Genomic_DNA"/>
</dbReference>
<evidence type="ECO:0000313" key="1">
    <source>
        <dbReference type="EMBL" id="SVB92092.1"/>
    </source>
</evidence>
<feature type="non-terminal residue" evidence="1">
    <location>
        <position position="30"/>
    </location>
</feature>
<protein>
    <submittedName>
        <fullName evidence="1">Uncharacterized protein</fullName>
    </submittedName>
</protein>
<proteinExistence type="predicted"/>
<reference evidence="1" key="1">
    <citation type="submission" date="2018-05" db="EMBL/GenBank/DDBJ databases">
        <authorList>
            <person name="Lanie J.A."/>
            <person name="Ng W.-L."/>
            <person name="Kazmierczak K.M."/>
            <person name="Andrzejewski T.M."/>
            <person name="Davidsen T.M."/>
            <person name="Wayne K.J."/>
            <person name="Tettelin H."/>
            <person name="Glass J.I."/>
            <person name="Rusch D."/>
            <person name="Podicherti R."/>
            <person name="Tsui H.-C.T."/>
            <person name="Winkler M.E."/>
        </authorList>
    </citation>
    <scope>NUCLEOTIDE SEQUENCE</scope>
</reference>
<name>A0A382HYC8_9ZZZZ</name>